<organism evidence="15">
    <name type="scientific">Sporisorium scitamineum</name>
    <dbReference type="NCBI Taxonomy" id="49012"/>
    <lineage>
        <taxon>Eukaryota</taxon>
        <taxon>Fungi</taxon>
        <taxon>Dikarya</taxon>
        <taxon>Basidiomycota</taxon>
        <taxon>Ustilaginomycotina</taxon>
        <taxon>Ustilaginomycetes</taxon>
        <taxon>Ustilaginales</taxon>
        <taxon>Ustilaginaceae</taxon>
        <taxon>Sporisorium</taxon>
    </lineage>
</organism>
<dbReference type="GO" id="GO:0008270">
    <property type="term" value="F:zinc ion binding"/>
    <property type="evidence" value="ECO:0007669"/>
    <property type="project" value="UniProtKB-KW"/>
</dbReference>
<evidence type="ECO:0000256" key="7">
    <source>
        <dbReference type="ARBA" id="ARBA00022679"/>
    </source>
</evidence>
<keyword evidence="8" id="KW-0479">Metal-binding</keyword>
<keyword evidence="6" id="KW-0597">Phosphoprotein</keyword>
<evidence type="ECO:0000256" key="11">
    <source>
        <dbReference type="ARBA" id="ARBA00035113"/>
    </source>
</evidence>
<evidence type="ECO:0000256" key="10">
    <source>
        <dbReference type="ARBA" id="ARBA00022833"/>
    </source>
</evidence>
<dbReference type="Pfam" id="PF23202">
    <property type="entry name" value="PAH_ZNF598"/>
    <property type="match status" value="1"/>
</dbReference>
<evidence type="ECO:0000259" key="14">
    <source>
        <dbReference type="PROSITE" id="PS50089"/>
    </source>
</evidence>
<evidence type="ECO:0000256" key="2">
    <source>
        <dbReference type="ARBA" id="ARBA00004496"/>
    </source>
</evidence>
<evidence type="ECO:0000256" key="5">
    <source>
        <dbReference type="ARBA" id="ARBA00022490"/>
    </source>
</evidence>
<feature type="compositionally biased region" description="Low complexity" evidence="13">
    <location>
        <begin position="107"/>
        <end position="116"/>
    </location>
</feature>
<dbReference type="SMART" id="SM00355">
    <property type="entry name" value="ZnF_C2H2"/>
    <property type="match status" value="5"/>
</dbReference>
<dbReference type="GO" id="GO:0005737">
    <property type="term" value="C:cytoplasm"/>
    <property type="evidence" value="ECO:0007669"/>
    <property type="project" value="UniProtKB-SubCell"/>
</dbReference>
<gene>
    <name evidence="15" type="ORF">SPSC_01163</name>
</gene>
<dbReference type="PANTHER" id="PTHR22938:SF0">
    <property type="entry name" value="E3 UBIQUITIN-PROTEIN LIGASE ZNF598"/>
    <property type="match status" value="1"/>
</dbReference>
<evidence type="ECO:0000256" key="12">
    <source>
        <dbReference type="PROSITE-ProRule" id="PRU00175"/>
    </source>
</evidence>
<evidence type="ECO:0000256" key="4">
    <source>
        <dbReference type="ARBA" id="ARBA00012483"/>
    </source>
</evidence>
<feature type="region of interest" description="Disordered" evidence="13">
    <location>
        <begin position="820"/>
        <end position="850"/>
    </location>
</feature>
<dbReference type="AlphaFoldDB" id="A0A127ZAS3"/>
<evidence type="ECO:0000256" key="9">
    <source>
        <dbReference type="ARBA" id="ARBA00022771"/>
    </source>
</evidence>
<dbReference type="InterPro" id="IPR044288">
    <property type="entry name" value="ZNF598/HEL2"/>
</dbReference>
<dbReference type="EMBL" id="LK056656">
    <property type="protein sequence ID" value="CDU22533.1"/>
    <property type="molecule type" value="Genomic_DNA"/>
</dbReference>
<feature type="region of interest" description="Disordered" evidence="13">
    <location>
        <begin position="444"/>
        <end position="477"/>
    </location>
</feature>
<evidence type="ECO:0000256" key="13">
    <source>
        <dbReference type="SAM" id="MobiDB-lite"/>
    </source>
</evidence>
<evidence type="ECO:0000256" key="1">
    <source>
        <dbReference type="ARBA" id="ARBA00000900"/>
    </source>
</evidence>
<feature type="region of interest" description="Disordered" evidence="13">
    <location>
        <begin position="388"/>
        <end position="429"/>
    </location>
</feature>
<protein>
    <recommendedName>
        <fullName evidence="4">RING-type E3 ubiquitin transferase</fullName>
        <ecNumber evidence="4">2.3.2.27</ecNumber>
    </recommendedName>
</protein>
<comment type="catalytic activity">
    <reaction evidence="1">
        <text>S-ubiquitinyl-[E2 ubiquitin-conjugating enzyme]-L-cysteine + [acceptor protein]-L-lysine = [E2 ubiquitin-conjugating enzyme]-L-cysteine + N(6)-ubiquitinyl-[acceptor protein]-L-lysine.</text>
        <dbReference type="EC" id="2.3.2.27"/>
    </reaction>
</comment>
<feature type="compositionally biased region" description="Gly residues" evidence="13">
    <location>
        <begin position="28"/>
        <end position="41"/>
    </location>
</feature>
<evidence type="ECO:0000256" key="8">
    <source>
        <dbReference type="ARBA" id="ARBA00022723"/>
    </source>
</evidence>
<keyword evidence="7" id="KW-0808">Transferase</keyword>
<keyword evidence="5" id="KW-0963">Cytoplasm</keyword>
<feature type="compositionally biased region" description="Low complexity" evidence="13">
    <location>
        <begin position="42"/>
        <end position="64"/>
    </location>
</feature>
<dbReference type="InterPro" id="IPR056437">
    <property type="entry name" value="Znf-C2H2_ZNF598/HEL2"/>
</dbReference>
<dbReference type="InterPro" id="IPR013083">
    <property type="entry name" value="Znf_RING/FYVE/PHD"/>
</dbReference>
<dbReference type="PANTHER" id="PTHR22938">
    <property type="entry name" value="ZINC FINGER PROTEIN 598"/>
    <property type="match status" value="1"/>
</dbReference>
<evidence type="ECO:0000313" key="15">
    <source>
        <dbReference type="EMBL" id="CDU22533.1"/>
    </source>
</evidence>
<feature type="region of interest" description="Disordered" evidence="13">
    <location>
        <begin position="1"/>
        <end position="124"/>
    </location>
</feature>
<dbReference type="InterPro" id="IPR013087">
    <property type="entry name" value="Znf_C2H2_type"/>
</dbReference>
<keyword evidence="10" id="KW-0862">Zinc</keyword>
<dbReference type="OrthoDB" id="3838338at2759"/>
<dbReference type="GO" id="GO:0043022">
    <property type="term" value="F:ribosome binding"/>
    <property type="evidence" value="ECO:0007669"/>
    <property type="project" value="TreeGrafter"/>
</dbReference>
<feature type="compositionally biased region" description="Low complexity" evidence="13">
    <location>
        <begin position="413"/>
        <end position="427"/>
    </location>
</feature>
<sequence>MSAAQESIPPPSRGPRGPASSNRRGRVGNSGGGGGGGGGGRRANFGGSLTSSTSDQPSDSNSSSRGGRFNNHSRAPRSQKDKDKATPAQSHDASLAEEPTTSSNAVAAQAQDNAAQDADKDDDELPPEGELCFICADPIKLTSVAPCDHRTCHICALRLRVLYKKDECTFCKSTIDRLIFTSSSTKNFADFKPSDIPYTDKKLPISFETKEALEETALLLRFNCPDPNCEVACTDWRDYKVHVHREHKRLVCSLCISNKKIFAHEHTMHTEQSLVAHEKAEHRLCEYDRKLFYSDDELFAHMRDQHEQCFICKASGSEEERWKYYRDYNMLEKHFRKQHWLCENQECLQNKFVVFANEVEFKAHQVKEHANELSARERREAQRIEAHFSYDDGAESSRSAASRGGAGNKGKSRANGAAAADAGGSSSENRDVLGVSALASRAHVPGVGPANHQSRRAMFGSGLTNPSAPQGVPADRPCTVNDTRSVEERHQAYMDKVSSTFGGSEARITSFRHIVRAFKNGESSARDLISTFHSLVGEMDECAPLVNGLVDLLDDKDKSKALADAWGQYRIERTQFPSLTPSGTVGGGFGAGGIPGTGYAGAGSRGGSAGNSLRSIKKSSAASSSQVWDNVERAASASSGHGAGKPVALREHFPSLGTASTSSGTPSIPGSLAHAVAHGAATRSAAPAAKWSAASAAVSGRSATSAAKPFVARVHSTSGRSVNTNSSAAFPSLPTNAAKSAMNAHKKALFASKTGGSGKHSPVGGVSGNGTPSRSGASTPWLAAQPGRIDDFAEMASPSAAGGGGGGLGSLDGLSEALVASQQGENGGGGGRKKKGKGVQVMTFGGVHRG</sequence>
<feature type="domain" description="RING-type" evidence="14">
    <location>
        <begin position="132"/>
        <end position="172"/>
    </location>
</feature>
<dbReference type="InterPro" id="IPR001841">
    <property type="entry name" value="Znf_RING"/>
</dbReference>
<dbReference type="CDD" id="cd16615">
    <property type="entry name" value="RING-HC_ZNF598"/>
    <property type="match status" value="1"/>
</dbReference>
<name>A0A127ZAS3_9BASI</name>
<feature type="region of interest" description="Disordered" evidence="13">
    <location>
        <begin position="752"/>
        <end position="782"/>
    </location>
</feature>
<dbReference type="Pfam" id="PF25447">
    <property type="entry name" value="RING_ZNF598"/>
    <property type="match status" value="1"/>
</dbReference>
<proteinExistence type="inferred from homology"/>
<dbReference type="GO" id="GO:0072344">
    <property type="term" value="P:rescue of stalled ribosome"/>
    <property type="evidence" value="ECO:0007669"/>
    <property type="project" value="InterPro"/>
</dbReference>
<feature type="compositionally biased region" description="Polar residues" evidence="13">
    <location>
        <begin position="769"/>
        <end position="778"/>
    </location>
</feature>
<comment type="similarity">
    <text evidence="11">Belongs to the ZNF598/HEL2 family.</text>
</comment>
<dbReference type="PROSITE" id="PS50089">
    <property type="entry name" value="ZF_RING_2"/>
    <property type="match status" value="1"/>
</dbReference>
<dbReference type="InterPro" id="IPR041888">
    <property type="entry name" value="RING-HC_ZNF598/HEL2"/>
</dbReference>
<evidence type="ECO:0000256" key="3">
    <source>
        <dbReference type="ARBA" id="ARBA00004906"/>
    </source>
</evidence>
<comment type="pathway">
    <text evidence="3">Protein modification; protein ubiquitination.</text>
</comment>
<dbReference type="InterPro" id="IPR057634">
    <property type="entry name" value="PAH_ZNF598/HEL2"/>
</dbReference>
<dbReference type="EC" id="2.3.2.27" evidence="4"/>
<accession>A0A127ZAS3</accession>
<dbReference type="GO" id="GO:0061630">
    <property type="term" value="F:ubiquitin protein ligase activity"/>
    <property type="evidence" value="ECO:0007669"/>
    <property type="project" value="UniProtKB-EC"/>
</dbReference>
<comment type="subcellular location">
    <subcellularLocation>
        <location evidence="2">Cytoplasm</location>
    </subcellularLocation>
</comment>
<reference evidence="15" key="1">
    <citation type="submission" date="2014-06" db="EMBL/GenBank/DDBJ databases">
        <authorList>
            <person name="Ju J."/>
            <person name="Zhang J."/>
        </authorList>
    </citation>
    <scope>NUCLEOTIDE SEQUENCE</scope>
    <source>
        <strain evidence="15">SscI8</strain>
    </source>
</reference>
<dbReference type="Pfam" id="PF23230">
    <property type="entry name" value="zf-C2H2_13"/>
    <property type="match status" value="1"/>
</dbReference>
<dbReference type="SUPFAM" id="SSF57850">
    <property type="entry name" value="RING/U-box"/>
    <property type="match status" value="1"/>
</dbReference>
<dbReference type="GO" id="GO:0016567">
    <property type="term" value="P:protein ubiquitination"/>
    <property type="evidence" value="ECO:0007669"/>
    <property type="project" value="TreeGrafter"/>
</dbReference>
<keyword evidence="9 12" id="KW-0863">Zinc-finger</keyword>
<evidence type="ECO:0000256" key="6">
    <source>
        <dbReference type="ARBA" id="ARBA00022553"/>
    </source>
</evidence>
<dbReference type="Gene3D" id="3.30.40.10">
    <property type="entry name" value="Zinc/RING finger domain, C3HC4 (zinc finger)"/>
    <property type="match status" value="1"/>
</dbReference>